<dbReference type="GO" id="GO:0022857">
    <property type="term" value="F:transmembrane transporter activity"/>
    <property type="evidence" value="ECO:0007669"/>
    <property type="project" value="InterPro"/>
</dbReference>
<feature type="compositionally biased region" description="Low complexity" evidence="2">
    <location>
        <begin position="212"/>
        <end position="221"/>
    </location>
</feature>
<feature type="region of interest" description="Disordered" evidence="2">
    <location>
        <begin position="24"/>
        <end position="485"/>
    </location>
</feature>
<evidence type="ECO:0000313" key="5">
    <source>
        <dbReference type="EMBL" id="KAF5363758.1"/>
    </source>
</evidence>
<keyword evidence="6" id="KW-1185">Reference proteome</keyword>
<comment type="caution">
    <text evidence="5">The sequence shown here is derived from an EMBL/GenBank/DDBJ whole genome shotgun (WGS) entry which is preliminary data.</text>
</comment>
<dbReference type="Gene3D" id="2.130.10.10">
    <property type="entry name" value="YVTN repeat-like/Quinoprotein amine dehydrogenase"/>
    <property type="match status" value="1"/>
</dbReference>
<feature type="transmembrane region" description="Helical" evidence="3">
    <location>
        <begin position="1274"/>
        <end position="1298"/>
    </location>
</feature>
<dbReference type="InterPro" id="IPR036322">
    <property type="entry name" value="WD40_repeat_dom_sf"/>
</dbReference>
<dbReference type="GO" id="GO:0004439">
    <property type="term" value="F:phosphatidylinositol-4,5-bisphosphate 5-phosphatase activity"/>
    <property type="evidence" value="ECO:0007669"/>
    <property type="project" value="TreeGrafter"/>
</dbReference>
<keyword evidence="3" id="KW-1133">Transmembrane helix</keyword>
<feature type="transmembrane region" description="Helical" evidence="3">
    <location>
        <begin position="1218"/>
        <end position="1238"/>
    </location>
</feature>
<dbReference type="PANTHER" id="PTHR11200:SF240">
    <property type="entry name" value="INOSITOL POLYPHOSPHATE 5-PHOSPHATASE C9G1.10C-RELATED"/>
    <property type="match status" value="1"/>
</dbReference>
<protein>
    <recommendedName>
        <fullName evidence="4">Inositol polyphosphate-related phosphatase domain-containing protein</fullName>
    </recommendedName>
</protein>
<feature type="compositionally biased region" description="Polar residues" evidence="2">
    <location>
        <begin position="26"/>
        <end position="46"/>
    </location>
</feature>
<dbReference type="GO" id="GO:0046856">
    <property type="term" value="P:phosphatidylinositol dephosphorylation"/>
    <property type="evidence" value="ECO:0007669"/>
    <property type="project" value="InterPro"/>
</dbReference>
<dbReference type="OrthoDB" id="2248459at2759"/>
<dbReference type="GO" id="GO:0016020">
    <property type="term" value="C:membrane"/>
    <property type="evidence" value="ECO:0007669"/>
    <property type="project" value="UniProtKB-SubCell"/>
</dbReference>
<dbReference type="SMART" id="SM00320">
    <property type="entry name" value="WD40"/>
    <property type="match status" value="3"/>
</dbReference>
<dbReference type="EMBL" id="JAACJO010000001">
    <property type="protein sequence ID" value="KAF5363758.1"/>
    <property type="molecule type" value="Genomic_DNA"/>
</dbReference>
<evidence type="ECO:0000256" key="3">
    <source>
        <dbReference type="SAM" id="Phobius"/>
    </source>
</evidence>
<keyword evidence="3" id="KW-0472">Membrane</keyword>
<feature type="compositionally biased region" description="Polar residues" evidence="2">
    <location>
        <begin position="267"/>
        <end position="287"/>
    </location>
</feature>
<feature type="transmembrane region" description="Helical" evidence="3">
    <location>
        <begin position="1319"/>
        <end position="1344"/>
    </location>
</feature>
<dbReference type="InterPro" id="IPR001680">
    <property type="entry name" value="WD40_rpt"/>
</dbReference>
<dbReference type="InterPro" id="IPR036259">
    <property type="entry name" value="MFS_trans_sf"/>
</dbReference>
<proteinExistence type="predicted"/>
<gene>
    <name evidence="5" type="ORF">D9756_001104</name>
</gene>
<dbReference type="PANTHER" id="PTHR11200">
    <property type="entry name" value="INOSITOL 5-PHOSPHATASE"/>
    <property type="match status" value="1"/>
</dbReference>
<feature type="compositionally biased region" description="Polar residues" evidence="2">
    <location>
        <begin position="243"/>
        <end position="255"/>
    </location>
</feature>
<evidence type="ECO:0000313" key="6">
    <source>
        <dbReference type="Proteomes" id="UP000559027"/>
    </source>
</evidence>
<dbReference type="Gene3D" id="3.60.10.10">
    <property type="entry name" value="Endonuclease/exonuclease/phosphatase"/>
    <property type="match status" value="1"/>
</dbReference>
<feature type="compositionally biased region" description="Polar residues" evidence="2">
    <location>
        <begin position="56"/>
        <end position="65"/>
    </location>
</feature>
<feature type="compositionally biased region" description="Acidic residues" evidence="2">
    <location>
        <begin position="450"/>
        <end position="460"/>
    </location>
</feature>
<feature type="domain" description="Inositol polyphosphate-related phosphatase" evidence="4">
    <location>
        <begin position="839"/>
        <end position="1181"/>
    </location>
</feature>
<dbReference type="SUPFAM" id="SSF50978">
    <property type="entry name" value="WD40 repeat-like"/>
    <property type="match status" value="1"/>
</dbReference>
<feature type="transmembrane region" description="Helical" evidence="3">
    <location>
        <begin position="1250"/>
        <end position="1268"/>
    </location>
</feature>
<dbReference type="Gene3D" id="1.20.1250.20">
    <property type="entry name" value="MFS general substrate transporter like domains"/>
    <property type="match status" value="1"/>
</dbReference>
<keyword evidence="3" id="KW-0812">Transmembrane</keyword>
<accession>A0A8H5LNL5</accession>
<feature type="compositionally biased region" description="Polar residues" evidence="2">
    <location>
        <begin position="354"/>
        <end position="367"/>
    </location>
</feature>
<dbReference type="Pfam" id="PF22669">
    <property type="entry name" value="Exo_endo_phos2"/>
    <property type="match status" value="1"/>
</dbReference>
<organism evidence="5 6">
    <name type="scientific">Leucocoprinus leucothites</name>
    <dbReference type="NCBI Taxonomy" id="201217"/>
    <lineage>
        <taxon>Eukaryota</taxon>
        <taxon>Fungi</taxon>
        <taxon>Dikarya</taxon>
        <taxon>Basidiomycota</taxon>
        <taxon>Agaricomycotina</taxon>
        <taxon>Agaricomycetes</taxon>
        <taxon>Agaricomycetidae</taxon>
        <taxon>Agaricales</taxon>
        <taxon>Agaricineae</taxon>
        <taxon>Agaricaceae</taxon>
        <taxon>Leucocoprinus</taxon>
    </lineage>
</organism>
<evidence type="ECO:0000259" key="4">
    <source>
        <dbReference type="SMART" id="SM00128"/>
    </source>
</evidence>
<feature type="compositionally biased region" description="Low complexity" evidence="2">
    <location>
        <begin position="180"/>
        <end position="200"/>
    </location>
</feature>
<dbReference type="InterPro" id="IPR046985">
    <property type="entry name" value="IP5"/>
</dbReference>
<sequence>MNSQDIDGESLQAVKSLRSKFEQLAVDTSSQVRRPSSNPNSTNGSAQLLGPASARPRQSSGSQVDVFSPQAHIRTSSSSSDLKVSAKRPPPPPPPRIAKSPASPRPSRSPSPSSSPQVNIVNEKSEEEVLQGVAALKSKFDSPSRNGVSHGAGTGSLPMESPKPILPPRPSRNGEYNLLSPSPNSTEPSSPTSSRPVSPLQHHRPPPPPPVSRSKSPLLSVEQDNGVASTKSRLTSPTPPSSLITRQNTSKSSTKPAIPPRPPKQADSPQPTFSNGSLIRSPDSASPNPDKENFIPSPIPPSIPLRRSPPDATPAVATLIDVIQASPEPDYGQLAPPIKPSRATMPPPPRHRSTVSPNSPIGDSGTPSPKLPHHSQTQPPPLPTRRGTGTVAHVEELPAVTSPRLPDRTTATTSPPERRPIGANKLPPPPTRTIALGDKLPPPRRPPSPESEDDSGEEDDPKANAADSMPDTTSSSRRPPVLSFRGEGRAEPKIHVHPHSGTFVVSGSNVVVGHGEKIKIYDLSLADSPILTLDTKDLGVRDAKVTCMEFRPTAVKVDRGALLWIGLKEGHLFEIDIRTGYVIATKHVAHPHPVTNIFRYGRSMVTLDEGGKTLIFSPDENGEDISLQYTQPRVVRTTEKQEFVKLLDGKLWTATRTEQHSHGHQRCPIIRVYDIFNPAAATGRSLLPTEHVGSVTSATIIPSQQDFVYVGHEEGYISIWSLRTDDGYPKCVEVVRVATSDVLCVEGVNDRLWAGARSGMISAYDVSQKPWVVTNSWDAHPKLPVLKLSVNYNAVEKNGKLCVVSVGRDETLRLWDGLLSANWIDNELYKSEQDSSSFHNLSMLLVSWNCDSARPDSLTSDPVNYEFLKEALTSVDSPDIITFGFQEVIDLESRKMTAKNVLLGGKKKAEDNGLSDRVTGAYKRWHDRLTAAVRATMSPGCPYVCVHTENLVGLFTCIFVKASQRASLDDVAVTTIKRGMGGRYGNKGAIVARFVIGDSSVCIINCHLAAGQNAIRRRNADAAGILEEKTVFPAGDHSLAYVGGGDGTMVLDHELVFFHGDLNYRIDHRRDAIIAAVRANDLSSLYQHDQLLREVKYNRGCRLRGFSEGPLTFPPTYKYDRRSNEYDTSEKHRAPAWCDRILWRSREVSRVAQTEYRRYEVNVSDHRPISASFDLTVKTIDKAEREKRKREVEQAWVDVEGRLLKSARQFYLLSNSILGSRFLIASLVGVYTFGPIWGRIVDTRGPRIPLTGAFVLLLTGYSGIKYAFDAGVPQGAMTISTFTFALVVLCNFMTGAGGNGGLTSSVNSTARSFPDRARATATGLVISGFGLSAFIFSTIAHIMYAGNTSAFLQLLALGTSAPMLVGFFLVRHIPLPPSEEPTIGGSVEAVTSTSALMDDSRVRLLDREDSDVELDESEALSREHLHGDPRSRSLSISSSASVLARSPHGQVDDSVPNIFGAELWKSGDFWLLFILLSLRESPFSLLGTVPVTIIVLCASWTHLVAGTGLMCEHSLLKEHITH</sequence>
<dbReference type="InterPro" id="IPR011701">
    <property type="entry name" value="MFS"/>
</dbReference>
<dbReference type="Pfam" id="PF07690">
    <property type="entry name" value="MFS_1"/>
    <property type="match status" value="1"/>
</dbReference>
<dbReference type="SUPFAM" id="SSF103473">
    <property type="entry name" value="MFS general substrate transporter"/>
    <property type="match status" value="1"/>
</dbReference>
<dbReference type="InterPro" id="IPR000300">
    <property type="entry name" value="IPPc"/>
</dbReference>
<dbReference type="InterPro" id="IPR036691">
    <property type="entry name" value="Endo/exonu/phosph_ase_sf"/>
</dbReference>
<feature type="transmembrane region" description="Helical" evidence="3">
    <location>
        <begin position="1350"/>
        <end position="1370"/>
    </location>
</feature>
<reference evidence="5 6" key="1">
    <citation type="journal article" date="2020" name="ISME J.">
        <title>Uncovering the hidden diversity of litter-decomposition mechanisms in mushroom-forming fungi.</title>
        <authorList>
            <person name="Floudas D."/>
            <person name="Bentzer J."/>
            <person name="Ahren D."/>
            <person name="Johansson T."/>
            <person name="Persson P."/>
            <person name="Tunlid A."/>
        </authorList>
    </citation>
    <scope>NUCLEOTIDE SEQUENCE [LARGE SCALE GENOMIC DNA]</scope>
    <source>
        <strain evidence="5 6">CBS 146.42</strain>
    </source>
</reference>
<dbReference type="Proteomes" id="UP000559027">
    <property type="component" value="Unassembled WGS sequence"/>
</dbReference>
<evidence type="ECO:0000256" key="2">
    <source>
        <dbReference type="SAM" id="MobiDB-lite"/>
    </source>
</evidence>
<evidence type="ECO:0000256" key="1">
    <source>
        <dbReference type="ARBA" id="ARBA00004141"/>
    </source>
</evidence>
<name>A0A8H5LNL5_9AGAR</name>
<comment type="subcellular location">
    <subcellularLocation>
        <location evidence="1">Membrane</location>
        <topology evidence="1">Multi-pass membrane protein</topology>
    </subcellularLocation>
</comment>
<dbReference type="SUPFAM" id="SSF56219">
    <property type="entry name" value="DNase I-like"/>
    <property type="match status" value="1"/>
</dbReference>
<dbReference type="InterPro" id="IPR015943">
    <property type="entry name" value="WD40/YVTN_repeat-like_dom_sf"/>
</dbReference>
<feature type="transmembrane region" description="Helical" evidence="3">
    <location>
        <begin position="1483"/>
        <end position="1505"/>
    </location>
</feature>
<dbReference type="SMART" id="SM00128">
    <property type="entry name" value="IPPc"/>
    <property type="match status" value="1"/>
</dbReference>